<evidence type="ECO:0000259" key="4">
    <source>
        <dbReference type="SMART" id="SM00062"/>
    </source>
</evidence>
<evidence type="ECO:0000313" key="6">
    <source>
        <dbReference type="Proteomes" id="UP000176349"/>
    </source>
</evidence>
<comment type="similarity">
    <text evidence="2">Belongs to the bacterial solute-binding protein SsuA/TauA family.</text>
</comment>
<dbReference type="SUPFAM" id="SSF53850">
    <property type="entry name" value="Periplasmic binding protein-like II"/>
    <property type="match status" value="1"/>
</dbReference>
<proteinExistence type="inferred from homology"/>
<dbReference type="PANTHER" id="PTHR30024">
    <property type="entry name" value="ALIPHATIC SULFONATES-BINDING PROTEIN-RELATED"/>
    <property type="match status" value="1"/>
</dbReference>
<protein>
    <recommendedName>
        <fullName evidence="4">Solute-binding protein family 3/N-terminal domain-containing protein</fullName>
    </recommendedName>
</protein>
<organism evidence="5 6">
    <name type="scientific">Candidatus Liptonbacteria bacterium GWC1_60_9</name>
    <dbReference type="NCBI Taxonomy" id="1798645"/>
    <lineage>
        <taxon>Bacteria</taxon>
        <taxon>Candidatus Liptoniibacteriota</taxon>
    </lineage>
</organism>
<name>A0A1G2C9I5_9BACT</name>
<feature type="domain" description="Solute-binding protein family 3/N-terminal" evidence="4">
    <location>
        <begin position="32"/>
        <end position="265"/>
    </location>
</feature>
<dbReference type="CDD" id="cd01008">
    <property type="entry name" value="PBP2_NrtA_SsuA_CpmA_like"/>
    <property type="match status" value="1"/>
</dbReference>
<reference evidence="5 6" key="1">
    <citation type="journal article" date="2016" name="Nat. Commun.">
        <title>Thousands of microbial genomes shed light on interconnected biogeochemical processes in an aquifer system.</title>
        <authorList>
            <person name="Anantharaman K."/>
            <person name="Brown C.T."/>
            <person name="Hug L.A."/>
            <person name="Sharon I."/>
            <person name="Castelle C.J."/>
            <person name="Probst A.J."/>
            <person name="Thomas B.C."/>
            <person name="Singh A."/>
            <person name="Wilkins M.J."/>
            <person name="Karaoz U."/>
            <person name="Brodie E.L."/>
            <person name="Williams K.H."/>
            <person name="Hubbard S.S."/>
            <person name="Banfield J.F."/>
        </authorList>
    </citation>
    <scope>NUCLEOTIDE SEQUENCE [LARGE SCALE GENOMIC DNA]</scope>
</reference>
<evidence type="ECO:0000256" key="2">
    <source>
        <dbReference type="ARBA" id="ARBA00010742"/>
    </source>
</evidence>
<dbReference type="GO" id="GO:0042597">
    <property type="term" value="C:periplasmic space"/>
    <property type="evidence" value="ECO:0007669"/>
    <property type="project" value="UniProtKB-SubCell"/>
</dbReference>
<dbReference type="GO" id="GO:0042918">
    <property type="term" value="P:alkanesulfonate transmembrane transport"/>
    <property type="evidence" value="ECO:0007669"/>
    <property type="project" value="TreeGrafter"/>
</dbReference>
<dbReference type="InterPro" id="IPR001638">
    <property type="entry name" value="Solute-binding_3/MltF_N"/>
</dbReference>
<comment type="caution">
    <text evidence="5">The sequence shown here is derived from an EMBL/GenBank/DDBJ whole genome shotgun (WGS) entry which is preliminary data.</text>
</comment>
<dbReference type="EMBL" id="MHKV01000011">
    <property type="protein sequence ID" value="OGY97439.1"/>
    <property type="molecule type" value="Genomic_DNA"/>
</dbReference>
<comment type="subcellular location">
    <subcellularLocation>
        <location evidence="1">Periplasm</location>
    </subcellularLocation>
</comment>
<dbReference type="PANTHER" id="PTHR30024:SF47">
    <property type="entry name" value="TAURINE-BINDING PERIPLASMIC PROTEIN"/>
    <property type="match status" value="1"/>
</dbReference>
<dbReference type="SMART" id="SM00062">
    <property type="entry name" value="PBPb"/>
    <property type="match status" value="1"/>
</dbReference>
<dbReference type="Proteomes" id="UP000176349">
    <property type="component" value="Unassembled WGS sequence"/>
</dbReference>
<sequence>MRPLAFALFLAFVIGLAVWSYGSRDASREFEAISIGTPGGTLYETPFWVAEENGYFKAEGLRAALREYESGGAAFRAMLAGDAVDIAAHAPTPFAAEAFRRDDFALLAAYATAADSIKMVADAARGVRSVGDLRGKRIGVSKNTGGEYFLDLVLSTNALAASETKLFDTAPAEMPQALERGNVDAIVTWEPHIAAAKELLGPRAIELGGAEAYREVFLLSTMRRFAEERIVTIEKFLRAILRAERFIKENSELAREAAVRHLPPDAAAVFRATWQQFGFELSLDQSLLAIFSDQGRWLRKKGLIVSCCSAARTGAEFPAYPELFSSDALRAVKPEAVTIIR</sequence>
<gene>
    <name evidence="5" type="ORF">A2128_00215</name>
</gene>
<evidence type="ECO:0000256" key="1">
    <source>
        <dbReference type="ARBA" id="ARBA00004418"/>
    </source>
</evidence>
<accession>A0A1G2C9I5</accession>
<dbReference type="InterPro" id="IPR015168">
    <property type="entry name" value="SsuA/THI5"/>
</dbReference>
<dbReference type="Gene3D" id="3.40.190.10">
    <property type="entry name" value="Periplasmic binding protein-like II"/>
    <property type="match status" value="2"/>
</dbReference>
<evidence type="ECO:0000256" key="3">
    <source>
        <dbReference type="ARBA" id="ARBA00022729"/>
    </source>
</evidence>
<keyword evidence="3" id="KW-0732">Signal</keyword>
<dbReference type="Pfam" id="PF09084">
    <property type="entry name" value="NMT1"/>
    <property type="match status" value="1"/>
</dbReference>
<dbReference type="AlphaFoldDB" id="A0A1G2C9I5"/>
<evidence type="ECO:0000313" key="5">
    <source>
        <dbReference type="EMBL" id="OGY97439.1"/>
    </source>
</evidence>